<dbReference type="GO" id="GO:0006303">
    <property type="term" value="P:double-strand break repair via nonhomologous end joining"/>
    <property type="evidence" value="ECO:0007669"/>
    <property type="project" value="TreeGrafter"/>
</dbReference>
<proteinExistence type="inferred from homology"/>
<dbReference type="InterPro" id="IPR029710">
    <property type="entry name" value="LIG4"/>
</dbReference>
<dbReference type="InterPro" id="IPR012309">
    <property type="entry name" value="DNA_ligase_ATP-dep_C"/>
</dbReference>
<dbReference type="InterPro" id="IPR012340">
    <property type="entry name" value="NA-bd_OB-fold"/>
</dbReference>
<dbReference type="Pfam" id="PF04679">
    <property type="entry name" value="DNA_ligase_A_C"/>
    <property type="match status" value="1"/>
</dbReference>
<evidence type="ECO:0000259" key="16">
    <source>
        <dbReference type="PROSITE" id="PS50160"/>
    </source>
</evidence>
<dbReference type="PROSITE" id="PS00697">
    <property type="entry name" value="DNA_LIGASE_A1"/>
    <property type="match status" value="1"/>
</dbReference>
<dbReference type="GO" id="GO:0046872">
    <property type="term" value="F:metal ion binding"/>
    <property type="evidence" value="ECO:0007669"/>
    <property type="project" value="UniProtKB-KW"/>
</dbReference>
<feature type="domain" description="ATP-dependent DNA ligase family profile" evidence="16">
    <location>
        <begin position="332"/>
        <end position="450"/>
    </location>
</feature>
<dbReference type="InterPro" id="IPR001357">
    <property type="entry name" value="BRCT_dom"/>
</dbReference>
<evidence type="ECO:0000256" key="11">
    <source>
        <dbReference type="ARBA" id="ARBA00023172"/>
    </source>
</evidence>
<gene>
    <name evidence="18" type="ORF">DYB37_004445</name>
</gene>
<evidence type="ECO:0000256" key="2">
    <source>
        <dbReference type="ARBA" id="ARBA00004123"/>
    </source>
</evidence>
<dbReference type="InterPro" id="IPR036599">
    <property type="entry name" value="DNA_ligase_N_sf"/>
</dbReference>
<evidence type="ECO:0000313" key="18">
    <source>
        <dbReference type="EMBL" id="RHZ28130.1"/>
    </source>
</evidence>
<dbReference type="PANTHER" id="PTHR45997">
    <property type="entry name" value="DNA LIGASE 4"/>
    <property type="match status" value="1"/>
</dbReference>
<dbReference type="VEuPathDB" id="FungiDB:H257_08604"/>
<reference evidence="18 19" key="1">
    <citation type="submission" date="2018-08" db="EMBL/GenBank/DDBJ databases">
        <title>Aphanomyces genome sequencing and annotation.</title>
        <authorList>
            <person name="Minardi D."/>
            <person name="Oidtmann B."/>
            <person name="Van Der Giezen M."/>
            <person name="Studholme D.J."/>
        </authorList>
    </citation>
    <scope>NUCLEOTIDE SEQUENCE [LARGE SCALE GENOMIC DNA]</scope>
    <source>
        <strain evidence="18 19">Da</strain>
    </source>
</reference>
<keyword evidence="5" id="KW-0479">Metal-binding</keyword>
<comment type="cofactor">
    <cofactor evidence="1">
        <name>Mg(2+)</name>
        <dbReference type="ChEBI" id="CHEBI:18420"/>
    </cofactor>
</comment>
<dbReference type="PROSITE" id="PS50160">
    <property type="entry name" value="DNA_LIGASE_A3"/>
    <property type="match status" value="1"/>
</dbReference>
<dbReference type="PROSITE" id="PS50172">
    <property type="entry name" value="BRCT"/>
    <property type="match status" value="2"/>
</dbReference>
<dbReference type="GO" id="GO:0032807">
    <property type="term" value="C:DNA ligase IV complex"/>
    <property type="evidence" value="ECO:0007669"/>
    <property type="project" value="TreeGrafter"/>
</dbReference>
<dbReference type="PANTHER" id="PTHR45997:SF1">
    <property type="entry name" value="DNA LIGASE 4"/>
    <property type="match status" value="1"/>
</dbReference>
<keyword evidence="13" id="KW-0539">Nucleus</keyword>
<evidence type="ECO:0000256" key="4">
    <source>
        <dbReference type="ARBA" id="ARBA00022598"/>
    </source>
</evidence>
<evidence type="ECO:0000256" key="12">
    <source>
        <dbReference type="ARBA" id="ARBA00023204"/>
    </source>
</evidence>
<dbReference type="GO" id="GO:0005524">
    <property type="term" value="F:ATP binding"/>
    <property type="evidence" value="ECO:0007669"/>
    <property type="project" value="UniProtKB-KW"/>
</dbReference>
<dbReference type="Gene3D" id="2.40.50.140">
    <property type="entry name" value="Nucleic acid-binding proteins"/>
    <property type="match status" value="1"/>
</dbReference>
<dbReference type="CDD" id="cd00027">
    <property type="entry name" value="BRCT"/>
    <property type="match status" value="1"/>
</dbReference>
<evidence type="ECO:0000259" key="17">
    <source>
        <dbReference type="PROSITE" id="PS50172"/>
    </source>
</evidence>
<feature type="domain" description="BRCT" evidence="17">
    <location>
        <begin position="636"/>
        <end position="717"/>
    </location>
</feature>
<evidence type="ECO:0000256" key="6">
    <source>
        <dbReference type="ARBA" id="ARBA00022737"/>
    </source>
</evidence>
<keyword evidence="11" id="KW-0233">DNA recombination</keyword>
<dbReference type="GO" id="GO:0006297">
    <property type="term" value="P:nucleotide-excision repair, DNA gap filling"/>
    <property type="evidence" value="ECO:0007669"/>
    <property type="project" value="TreeGrafter"/>
</dbReference>
<evidence type="ECO:0000256" key="15">
    <source>
        <dbReference type="ARBA" id="ARBA00031942"/>
    </source>
</evidence>
<dbReference type="AlphaFoldDB" id="A0A418FE11"/>
<keyword evidence="9" id="KW-0067">ATP-binding</keyword>
<dbReference type="CDD" id="cd07968">
    <property type="entry name" value="OBF_DNA_ligase_IV"/>
    <property type="match status" value="1"/>
</dbReference>
<accession>A0A418FE11</accession>
<dbReference type="Gene3D" id="1.10.3260.10">
    <property type="entry name" value="DNA ligase, ATP-dependent, N-terminal domain"/>
    <property type="match status" value="1"/>
</dbReference>
<evidence type="ECO:0000256" key="1">
    <source>
        <dbReference type="ARBA" id="ARBA00001946"/>
    </source>
</evidence>
<evidence type="ECO:0000256" key="13">
    <source>
        <dbReference type="ARBA" id="ARBA00023242"/>
    </source>
</evidence>
<dbReference type="InterPro" id="IPR012310">
    <property type="entry name" value="DNA_ligase_ATP-dep_cent"/>
</dbReference>
<dbReference type="Pfam" id="PF01068">
    <property type="entry name" value="DNA_ligase_A_M"/>
    <property type="match status" value="2"/>
</dbReference>
<dbReference type="Proteomes" id="UP000285430">
    <property type="component" value="Unassembled WGS sequence"/>
</dbReference>
<dbReference type="CDD" id="cd07903">
    <property type="entry name" value="Adenylation_DNA_ligase_IV"/>
    <property type="match status" value="1"/>
</dbReference>
<evidence type="ECO:0000256" key="5">
    <source>
        <dbReference type="ARBA" id="ARBA00022723"/>
    </source>
</evidence>
<dbReference type="Pfam" id="PF04675">
    <property type="entry name" value="DNA_ligase_A_N"/>
    <property type="match status" value="1"/>
</dbReference>
<keyword evidence="4" id="KW-0436">Ligase</keyword>
<keyword evidence="6" id="KW-0677">Repeat</keyword>
<dbReference type="GO" id="GO:0003910">
    <property type="term" value="F:DNA ligase (ATP) activity"/>
    <property type="evidence" value="ECO:0007669"/>
    <property type="project" value="InterPro"/>
</dbReference>
<sequence length="900" mass="101293">MVEALSFPSFCSLMEAVVGTSKPEAKVKLIFSDSFRKSFGHASLYPLLRLLCPHLDRERTYKLKEKKIAMMYVDLLGLSPTSSDGKKLLHWTDPTIVTSRAVGDFAMVLQEVMQFRTVKPRADEAPLTVKDVNAMLDTLSGQDKDAQKTVFLHIVTHCSADEQKWLVRIIIKDMKIGLRHERVLQFIHPDAVCQELTNSMVRYVPQIQPFQVFTPMLAKRVTFGDCTKAMNGNDFYMEPKLDGERITCHLQQSSSSNTTQRHMQLFSRNGVNYSDKYGPCIEAYVQAQVRPDVDCILDGEMLVWDSVEFRYHPFGSLKTVANEQPQGATGLPLSARLTLLDRILKSVDHRVVRIEQTLVRSTMTAQERHDVVMADVDAKLAAGFEGLILKDATSHYMCGEVSRRSQKWIKLKPDYAGMTQHLDVLVLGGYYGEGQRRGGAVSHFLLGVLQHPIDPNHVPKDIPVVSFCKVGTGYSLEELDTLRTQLAPHWRPWEPISDKRPAHFRGWAPKGDVRPDVWLPPDQSVCMEVYGFELTYSTQFQTGLTLRFPRLKAIRYDKQWHECLTLSQLNALKGQQLGQKKRAVDVVLGEQKPKKRRNDAERRRSTLDRGHVGVSIEYSQANMDIVEAQSTIFQVGLTFCVLPGKYDAKGVTKATIEQLLFANAATITQNPHPKLHDPQTTVIVAASADGVRVGNYIKQATYNVVYVDWILRCLQTQVRFVQVPCKATDYVFANPETTATLKTLYDRYSDSFTTPVTADDLATILSSAAAFATIDPSMDWQRMLMDQDDETQEAMETSGNFLWRCVVYVDMADDVHMHHVAQCVRLYGGVVEPAIVSTVTHVVLPDGARTAERLDAVRPGIQQLRRSGGREPVVTTSKWVRACVEALEQVAVDAQFHIPC</sequence>
<protein>
    <recommendedName>
        <fullName evidence="15">DNA ligase IV</fullName>
    </recommendedName>
    <alternativeName>
        <fullName evidence="14">Polydeoxyribonucleotide synthase [ATP] 4</fullName>
    </alternativeName>
</protein>
<evidence type="ECO:0000256" key="14">
    <source>
        <dbReference type="ARBA" id="ARBA00030676"/>
    </source>
</evidence>
<evidence type="ECO:0000256" key="7">
    <source>
        <dbReference type="ARBA" id="ARBA00022741"/>
    </source>
</evidence>
<dbReference type="InterPro" id="IPR044125">
    <property type="entry name" value="Adenylation_DNA_ligase_IV"/>
</dbReference>
<keyword evidence="10" id="KW-0460">Magnesium</keyword>
<organism evidence="18 19">
    <name type="scientific">Aphanomyces astaci</name>
    <name type="common">Crayfish plague agent</name>
    <dbReference type="NCBI Taxonomy" id="112090"/>
    <lineage>
        <taxon>Eukaryota</taxon>
        <taxon>Sar</taxon>
        <taxon>Stramenopiles</taxon>
        <taxon>Oomycota</taxon>
        <taxon>Saprolegniomycetes</taxon>
        <taxon>Saprolegniales</taxon>
        <taxon>Verrucalvaceae</taxon>
        <taxon>Aphanomyces</taxon>
    </lineage>
</organism>
<dbReference type="InterPro" id="IPR036420">
    <property type="entry name" value="BRCT_dom_sf"/>
</dbReference>
<dbReference type="InterPro" id="IPR012308">
    <property type="entry name" value="DNA_ligase_ATP-dep_N"/>
</dbReference>
<dbReference type="SUPFAM" id="SSF50249">
    <property type="entry name" value="Nucleic acid-binding proteins"/>
    <property type="match status" value="1"/>
</dbReference>
<dbReference type="GO" id="GO:0006310">
    <property type="term" value="P:DNA recombination"/>
    <property type="evidence" value="ECO:0007669"/>
    <property type="project" value="UniProtKB-KW"/>
</dbReference>
<name>A0A418FE11_APHAT</name>
<feature type="domain" description="BRCT" evidence="17">
    <location>
        <begin position="824"/>
        <end position="897"/>
    </location>
</feature>
<keyword evidence="7" id="KW-0547">Nucleotide-binding</keyword>
<dbReference type="InterPro" id="IPR016059">
    <property type="entry name" value="DNA_ligase_ATP-dep_CS"/>
</dbReference>
<dbReference type="SUPFAM" id="SSF117018">
    <property type="entry name" value="ATP-dependent DNA ligase DNA-binding domain"/>
    <property type="match status" value="1"/>
</dbReference>
<evidence type="ECO:0000256" key="10">
    <source>
        <dbReference type="ARBA" id="ARBA00022842"/>
    </source>
</evidence>
<dbReference type="SUPFAM" id="SSF56091">
    <property type="entry name" value="DNA ligase/mRNA capping enzyme, catalytic domain"/>
    <property type="match status" value="1"/>
</dbReference>
<dbReference type="EMBL" id="QUTH01002026">
    <property type="protein sequence ID" value="RHZ28130.1"/>
    <property type="molecule type" value="Genomic_DNA"/>
</dbReference>
<evidence type="ECO:0000313" key="19">
    <source>
        <dbReference type="Proteomes" id="UP000285430"/>
    </source>
</evidence>
<comment type="subcellular location">
    <subcellularLocation>
        <location evidence="2">Nucleus</location>
    </subcellularLocation>
</comment>
<dbReference type="SUPFAM" id="SSF52113">
    <property type="entry name" value="BRCT domain"/>
    <property type="match status" value="2"/>
</dbReference>
<dbReference type="Gene3D" id="3.40.50.10190">
    <property type="entry name" value="BRCT domain"/>
    <property type="match status" value="2"/>
</dbReference>
<dbReference type="GO" id="GO:0003677">
    <property type="term" value="F:DNA binding"/>
    <property type="evidence" value="ECO:0007669"/>
    <property type="project" value="InterPro"/>
</dbReference>
<comment type="caution">
    <text evidence="18">The sequence shown here is derived from an EMBL/GenBank/DDBJ whole genome shotgun (WGS) entry which is preliminary data.</text>
</comment>
<comment type="similarity">
    <text evidence="3">Belongs to the ATP-dependent DNA ligase family.</text>
</comment>
<evidence type="ECO:0000256" key="3">
    <source>
        <dbReference type="ARBA" id="ARBA00007572"/>
    </source>
</evidence>
<dbReference type="Gene3D" id="3.30.470.30">
    <property type="entry name" value="DNA ligase/mRNA capping enzyme"/>
    <property type="match status" value="1"/>
</dbReference>
<keyword evidence="8" id="KW-0227">DNA damage</keyword>
<evidence type="ECO:0000256" key="8">
    <source>
        <dbReference type="ARBA" id="ARBA00022763"/>
    </source>
</evidence>
<evidence type="ECO:0000256" key="9">
    <source>
        <dbReference type="ARBA" id="ARBA00022840"/>
    </source>
</evidence>
<keyword evidence="12" id="KW-0234">DNA repair</keyword>